<organism evidence="2 3">
    <name type="scientific">Fragilariopsis cylindrus CCMP1102</name>
    <dbReference type="NCBI Taxonomy" id="635003"/>
    <lineage>
        <taxon>Eukaryota</taxon>
        <taxon>Sar</taxon>
        <taxon>Stramenopiles</taxon>
        <taxon>Ochrophyta</taxon>
        <taxon>Bacillariophyta</taxon>
        <taxon>Bacillariophyceae</taxon>
        <taxon>Bacillariophycidae</taxon>
        <taxon>Bacillariales</taxon>
        <taxon>Bacillariaceae</taxon>
        <taxon>Fragilariopsis</taxon>
    </lineage>
</organism>
<keyword evidence="1" id="KW-0812">Transmembrane</keyword>
<sequence length="147" mass="15856">MGVHLKSTKNYFAQGVPCEPEALIVAAIGGLVNFMSICKEIPVKICVGALFNQQQDYGLYGGIIILGLSSMGLGWKIIVWFYNNNGVYITSGSTPATTLALVKDDNNIGVSTLVVDKLLAHATGSVHSLLTKRIDETTSQQQQQQQQ</sequence>
<dbReference type="EMBL" id="KV784356">
    <property type="protein sequence ID" value="OEU19204.1"/>
    <property type="molecule type" value="Genomic_DNA"/>
</dbReference>
<keyword evidence="3" id="KW-1185">Reference proteome</keyword>
<dbReference type="KEGG" id="fcy:FRACYDRAFT_237494"/>
<reference evidence="2 3" key="1">
    <citation type="submission" date="2016-09" db="EMBL/GenBank/DDBJ databases">
        <title>Extensive genetic diversity and differential bi-allelic expression allows diatom success in the polar Southern Ocean.</title>
        <authorList>
            <consortium name="DOE Joint Genome Institute"/>
            <person name="Mock T."/>
            <person name="Otillar R.P."/>
            <person name="Strauss J."/>
            <person name="Dupont C."/>
            <person name="Frickenhaus S."/>
            <person name="Maumus F."/>
            <person name="Mcmullan M."/>
            <person name="Sanges R."/>
            <person name="Schmutz J."/>
            <person name="Toseland A."/>
            <person name="Valas R."/>
            <person name="Veluchamy A."/>
            <person name="Ward B.J."/>
            <person name="Allen A."/>
            <person name="Barry K."/>
            <person name="Falciatore A."/>
            <person name="Ferrante M."/>
            <person name="Fortunato A.E."/>
            <person name="Gloeckner G."/>
            <person name="Gruber A."/>
            <person name="Hipkin R."/>
            <person name="Janech M."/>
            <person name="Kroth P."/>
            <person name="Leese F."/>
            <person name="Lindquist E."/>
            <person name="Lyon B.R."/>
            <person name="Martin J."/>
            <person name="Mayer C."/>
            <person name="Parker M."/>
            <person name="Quesneville H."/>
            <person name="Raymond J."/>
            <person name="Uhlig C."/>
            <person name="Valentin K.U."/>
            <person name="Worden A.Z."/>
            <person name="Armbrust E.V."/>
            <person name="Bowler C."/>
            <person name="Green B."/>
            <person name="Moulton V."/>
            <person name="Van Oosterhout C."/>
            <person name="Grigoriev I."/>
        </authorList>
    </citation>
    <scope>NUCLEOTIDE SEQUENCE [LARGE SCALE GENOMIC DNA]</scope>
    <source>
        <strain evidence="2 3">CCMP1102</strain>
    </source>
</reference>
<evidence type="ECO:0000313" key="3">
    <source>
        <dbReference type="Proteomes" id="UP000095751"/>
    </source>
</evidence>
<gene>
    <name evidence="2" type="ORF">FRACYDRAFT_237494</name>
</gene>
<name>A0A1E7FM51_9STRA</name>
<evidence type="ECO:0000256" key="1">
    <source>
        <dbReference type="SAM" id="Phobius"/>
    </source>
</evidence>
<accession>A0A1E7FM51</accession>
<feature type="transmembrane region" description="Helical" evidence="1">
    <location>
        <begin position="59"/>
        <end position="82"/>
    </location>
</feature>
<dbReference type="AlphaFoldDB" id="A0A1E7FM51"/>
<proteinExistence type="predicted"/>
<dbReference type="InParanoid" id="A0A1E7FM51"/>
<keyword evidence="1" id="KW-1133">Transmembrane helix</keyword>
<protein>
    <submittedName>
        <fullName evidence="2">Uncharacterized protein</fullName>
    </submittedName>
</protein>
<dbReference type="Proteomes" id="UP000095751">
    <property type="component" value="Unassembled WGS sequence"/>
</dbReference>
<evidence type="ECO:0000313" key="2">
    <source>
        <dbReference type="EMBL" id="OEU19204.1"/>
    </source>
</evidence>
<keyword evidence="1" id="KW-0472">Membrane</keyword>